<accession>A0A841I528</accession>
<dbReference type="SUPFAM" id="SSF56634">
    <property type="entry name" value="Heme-dependent catalase-like"/>
    <property type="match status" value="1"/>
</dbReference>
<dbReference type="Pfam" id="PF00199">
    <property type="entry name" value="Catalase"/>
    <property type="match status" value="1"/>
</dbReference>
<dbReference type="InterPro" id="IPR018028">
    <property type="entry name" value="Catalase"/>
</dbReference>
<dbReference type="InterPro" id="IPR011614">
    <property type="entry name" value="Catalase_core"/>
</dbReference>
<feature type="domain" description="Catalase core" evidence="16">
    <location>
        <begin position="16"/>
        <end position="405"/>
    </location>
</feature>
<organism evidence="17 18">
    <name type="scientific">Deinobacterium chartae</name>
    <dbReference type="NCBI Taxonomy" id="521158"/>
    <lineage>
        <taxon>Bacteria</taxon>
        <taxon>Thermotogati</taxon>
        <taxon>Deinococcota</taxon>
        <taxon>Deinococci</taxon>
        <taxon>Deinococcales</taxon>
        <taxon>Deinococcaceae</taxon>
        <taxon>Deinobacterium</taxon>
    </lineage>
</organism>
<evidence type="ECO:0000256" key="5">
    <source>
        <dbReference type="ARBA" id="ARBA00022559"/>
    </source>
</evidence>
<dbReference type="PROSITE" id="PS00437">
    <property type="entry name" value="CATALASE_1"/>
    <property type="match status" value="1"/>
</dbReference>
<comment type="similarity">
    <text evidence="3 14">Belongs to the catalase family.</text>
</comment>
<keyword evidence="8 14" id="KW-0560">Oxidoreductase</keyword>
<evidence type="ECO:0000313" key="18">
    <source>
        <dbReference type="Proteomes" id="UP000569951"/>
    </source>
</evidence>
<evidence type="ECO:0000256" key="8">
    <source>
        <dbReference type="ARBA" id="ARBA00023002"/>
    </source>
</evidence>
<dbReference type="SMART" id="SM01060">
    <property type="entry name" value="Catalase"/>
    <property type="match status" value="1"/>
</dbReference>
<dbReference type="InterPro" id="IPR020835">
    <property type="entry name" value="Catalase_sf"/>
</dbReference>
<dbReference type="EMBL" id="JACHHG010000008">
    <property type="protein sequence ID" value="MBB6098985.1"/>
    <property type="molecule type" value="Genomic_DNA"/>
</dbReference>
<feature type="active site" evidence="12">
    <location>
        <position position="141"/>
    </location>
</feature>
<feature type="active site" evidence="12">
    <location>
        <position position="63"/>
    </location>
</feature>
<dbReference type="InterPro" id="IPR010582">
    <property type="entry name" value="Catalase_immune_responsive"/>
</dbReference>
<keyword evidence="7 13" id="KW-0479">Metal-binding</keyword>
<evidence type="ECO:0000256" key="14">
    <source>
        <dbReference type="RuleBase" id="RU000498"/>
    </source>
</evidence>
<dbReference type="PANTHER" id="PTHR11465:SF23">
    <property type="entry name" value="CATALASE-2"/>
    <property type="match status" value="1"/>
</dbReference>
<evidence type="ECO:0000256" key="12">
    <source>
        <dbReference type="PIRSR" id="PIRSR038928-1"/>
    </source>
</evidence>
<dbReference type="CDD" id="cd08154">
    <property type="entry name" value="catalase_clade_1"/>
    <property type="match status" value="1"/>
</dbReference>
<dbReference type="GO" id="GO:0046872">
    <property type="term" value="F:metal ion binding"/>
    <property type="evidence" value="ECO:0007669"/>
    <property type="project" value="UniProtKB-KW"/>
</dbReference>
<dbReference type="FunFam" id="2.40.180.10:FF:000002">
    <property type="entry name" value="Catalase"/>
    <property type="match status" value="1"/>
</dbReference>
<evidence type="ECO:0000256" key="4">
    <source>
        <dbReference type="ARBA" id="ARBA00012314"/>
    </source>
</evidence>
<evidence type="ECO:0000256" key="11">
    <source>
        <dbReference type="ARBA" id="ARBA00049254"/>
    </source>
</evidence>
<keyword evidence="10 14" id="KW-0376">Hydrogen peroxide</keyword>
<dbReference type="AlphaFoldDB" id="A0A841I528"/>
<dbReference type="Gene3D" id="2.40.180.10">
    <property type="entry name" value="Catalase core domain"/>
    <property type="match status" value="1"/>
</dbReference>
<feature type="region of interest" description="Disordered" evidence="15">
    <location>
        <begin position="1"/>
        <end position="29"/>
    </location>
</feature>
<reference evidence="17 18" key="1">
    <citation type="submission" date="2020-08" db="EMBL/GenBank/DDBJ databases">
        <title>Genomic Encyclopedia of Type Strains, Phase IV (KMG-IV): sequencing the most valuable type-strain genomes for metagenomic binning, comparative biology and taxonomic classification.</title>
        <authorList>
            <person name="Goeker M."/>
        </authorList>
    </citation>
    <scope>NUCLEOTIDE SEQUENCE [LARGE SCALE GENOMIC DNA]</scope>
    <source>
        <strain evidence="17 18">DSM 21458</strain>
    </source>
</reference>
<dbReference type="InterPro" id="IPR002226">
    <property type="entry name" value="Catalase_haem_BS"/>
</dbReference>
<dbReference type="GO" id="GO:0042542">
    <property type="term" value="P:response to hydrogen peroxide"/>
    <property type="evidence" value="ECO:0007669"/>
    <property type="project" value="TreeGrafter"/>
</dbReference>
<dbReference type="PIRSF" id="PIRSF038928">
    <property type="entry name" value="Catalase_clade1-3"/>
    <property type="match status" value="1"/>
</dbReference>
<dbReference type="PRINTS" id="PR00067">
    <property type="entry name" value="CATALASE"/>
</dbReference>
<evidence type="ECO:0000256" key="2">
    <source>
        <dbReference type="ARBA" id="ARBA00002974"/>
    </source>
</evidence>
<evidence type="ECO:0000313" key="17">
    <source>
        <dbReference type="EMBL" id="MBB6098985.1"/>
    </source>
</evidence>
<comment type="function">
    <text evidence="2">Decomposes hydrogen peroxide into water and oxygen; serves to protect cells from the toxic effects of hydrogen peroxide.</text>
</comment>
<dbReference type="GO" id="GO:0005737">
    <property type="term" value="C:cytoplasm"/>
    <property type="evidence" value="ECO:0007669"/>
    <property type="project" value="TreeGrafter"/>
</dbReference>
<protein>
    <recommendedName>
        <fullName evidence="4 14">Catalase</fullName>
        <ecNumber evidence="4 14">1.11.1.6</ecNumber>
    </recommendedName>
</protein>
<dbReference type="PROSITE" id="PS00438">
    <property type="entry name" value="CATALASE_2"/>
    <property type="match status" value="1"/>
</dbReference>
<comment type="caution">
    <text evidence="17">The sequence shown here is derived from an EMBL/GenBank/DDBJ whole genome shotgun (WGS) entry which is preliminary data.</text>
</comment>
<keyword evidence="9 13" id="KW-0408">Iron</keyword>
<dbReference type="Pfam" id="PF06628">
    <property type="entry name" value="Catalase-rel"/>
    <property type="match status" value="1"/>
</dbReference>
<dbReference type="GO" id="GO:0042744">
    <property type="term" value="P:hydrogen peroxide catabolic process"/>
    <property type="evidence" value="ECO:0007669"/>
    <property type="project" value="UniProtKB-KW"/>
</dbReference>
<sequence length="506" mass="57564">MIDRKPEGNTPLSPLTTNQGVRIHDNQNSRTAGVRGPVLLEDYQMIEKIAHFDRERIPQRVVHAQGAGAHGYFETYGRVGDRPVGEFTAADFLQRPGERTPVFVRFSTVIHGLNSPETLRDPRGFAVKFYTREGNYDLVGNNLPVFFIRDGIKFPDVIHALKPAPQTNLQTNDHYWDFFSLTPEATHMLTWLFSNRGIPADYRHQEGFGVHTFKWVNARGEEIYVKYHWKPKQGVRNLTRAQAAEIQARDFQHATRDLFESIERGDYPEWELCVQLMPIELEDSLRFDPLDVTKTWPEDEFPLLPVGRMVLDRNPRNYFAEVEQVAFAPSVLVPGIELSADKMLQVRAFSYPDTQRYRLGANYAQLPINCPFAPVANNQRDGFMAFGDNGGSRINYEPNSLEGGLKEARGGTVSGHAGRLEGHVVRQTIDRREDFYQAGERYRSLSEADRDNLVDNLVDNIAPVRSEAIKLRLICNFARADFEFGRRVAEGLGIALPEELLNHAAH</sequence>
<feature type="compositionally biased region" description="Polar residues" evidence="15">
    <location>
        <begin position="10"/>
        <end position="21"/>
    </location>
</feature>
<evidence type="ECO:0000256" key="9">
    <source>
        <dbReference type="ARBA" id="ARBA00023004"/>
    </source>
</evidence>
<evidence type="ECO:0000256" key="10">
    <source>
        <dbReference type="ARBA" id="ARBA00023324"/>
    </source>
</evidence>
<keyword evidence="5 14" id="KW-0575">Peroxidase</keyword>
<dbReference type="PROSITE" id="PS51402">
    <property type="entry name" value="CATALASE_3"/>
    <property type="match status" value="1"/>
</dbReference>
<evidence type="ECO:0000256" key="15">
    <source>
        <dbReference type="SAM" id="MobiDB-lite"/>
    </source>
</evidence>
<dbReference type="InterPro" id="IPR024711">
    <property type="entry name" value="Catalase_clade1/3"/>
</dbReference>
<keyword evidence="6 13" id="KW-0349">Heme</keyword>
<dbReference type="GO" id="GO:0020037">
    <property type="term" value="F:heme binding"/>
    <property type="evidence" value="ECO:0007669"/>
    <property type="project" value="InterPro"/>
</dbReference>
<dbReference type="PANTHER" id="PTHR11465">
    <property type="entry name" value="CATALASE"/>
    <property type="match status" value="1"/>
</dbReference>
<evidence type="ECO:0000256" key="3">
    <source>
        <dbReference type="ARBA" id="ARBA00005329"/>
    </source>
</evidence>
<dbReference type="InterPro" id="IPR024708">
    <property type="entry name" value="Catalase_AS"/>
</dbReference>
<proteinExistence type="inferred from homology"/>
<evidence type="ECO:0000256" key="7">
    <source>
        <dbReference type="ARBA" id="ARBA00022723"/>
    </source>
</evidence>
<gene>
    <name evidence="17" type="ORF">HNR42_002420</name>
</gene>
<dbReference type="EC" id="1.11.1.6" evidence="4 14"/>
<name>A0A841I528_9DEIO</name>
<comment type="cofactor">
    <cofactor evidence="1 13">
        <name>heme</name>
        <dbReference type="ChEBI" id="CHEBI:30413"/>
    </cofactor>
</comment>
<evidence type="ECO:0000259" key="16">
    <source>
        <dbReference type="SMART" id="SM01060"/>
    </source>
</evidence>
<dbReference type="GO" id="GO:0004096">
    <property type="term" value="F:catalase activity"/>
    <property type="evidence" value="ECO:0007669"/>
    <property type="project" value="UniProtKB-EC"/>
</dbReference>
<evidence type="ECO:0000256" key="6">
    <source>
        <dbReference type="ARBA" id="ARBA00022617"/>
    </source>
</evidence>
<keyword evidence="18" id="KW-1185">Reference proteome</keyword>
<evidence type="ECO:0000256" key="1">
    <source>
        <dbReference type="ARBA" id="ARBA00001971"/>
    </source>
</evidence>
<dbReference type="Proteomes" id="UP000569951">
    <property type="component" value="Unassembled WGS sequence"/>
</dbReference>
<comment type="catalytic activity">
    <reaction evidence="11 14">
        <text>2 H2O2 = O2 + 2 H2O</text>
        <dbReference type="Rhea" id="RHEA:20309"/>
        <dbReference type="ChEBI" id="CHEBI:15377"/>
        <dbReference type="ChEBI" id="CHEBI:15379"/>
        <dbReference type="ChEBI" id="CHEBI:16240"/>
        <dbReference type="EC" id="1.11.1.6"/>
    </reaction>
</comment>
<feature type="binding site" description="axial binding residue" evidence="13">
    <location>
        <position position="351"/>
    </location>
    <ligand>
        <name>heme</name>
        <dbReference type="ChEBI" id="CHEBI:30413"/>
    </ligand>
    <ligandPart>
        <name>Fe</name>
        <dbReference type="ChEBI" id="CHEBI:18248"/>
    </ligandPart>
</feature>
<dbReference type="RefSeq" id="WP_183987728.1">
    <property type="nucleotide sequence ID" value="NZ_JACHHG010000008.1"/>
</dbReference>
<evidence type="ECO:0000256" key="13">
    <source>
        <dbReference type="PIRSR" id="PIRSR038928-2"/>
    </source>
</evidence>